<dbReference type="PANTHER" id="PTHR45826:SF8">
    <property type="entry name" value="CATIONIC AMINO ACID TRANSPORTER"/>
    <property type="match status" value="1"/>
</dbReference>
<comment type="caution">
    <text evidence="5">The sequence shown here is derived from an EMBL/GenBank/DDBJ whole genome shotgun (WGS) entry which is preliminary data.</text>
</comment>
<evidence type="ECO:0000256" key="3">
    <source>
        <dbReference type="ARBA" id="ARBA00022475"/>
    </source>
</evidence>
<feature type="transmembrane region" description="Helical" evidence="4">
    <location>
        <begin position="21"/>
        <end position="39"/>
    </location>
</feature>
<dbReference type="PANTHER" id="PTHR45826">
    <property type="entry name" value="POLYAMINE TRANSPORTER PUT1"/>
    <property type="match status" value="1"/>
</dbReference>
<sequence>MVVKEISESYMEKLFPIFSSGLPRYMAISVSTLLLSFLNYTGLAIVGYVVVVLGIVSLEPFIIMSFIAIPKIQPHSGSV</sequence>
<evidence type="ECO:0000313" key="6">
    <source>
        <dbReference type="Proteomes" id="UP000824120"/>
    </source>
</evidence>
<dbReference type="GO" id="GO:0005886">
    <property type="term" value="C:plasma membrane"/>
    <property type="evidence" value="ECO:0007669"/>
    <property type="project" value="UniProtKB-SubCell"/>
</dbReference>
<dbReference type="GO" id="GO:0022857">
    <property type="term" value="F:transmembrane transporter activity"/>
    <property type="evidence" value="ECO:0007669"/>
    <property type="project" value="InterPro"/>
</dbReference>
<comment type="subcellular location">
    <subcellularLocation>
        <location evidence="1">Cell membrane</location>
        <topology evidence="1">Multi-pass membrane protein</topology>
    </subcellularLocation>
</comment>
<keyword evidence="6" id="KW-1185">Reference proteome</keyword>
<accession>A0A9J5YCQ2</accession>
<dbReference type="Proteomes" id="UP000824120">
    <property type="component" value="Chromosome 7"/>
</dbReference>
<dbReference type="InterPro" id="IPR044566">
    <property type="entry name" value="RMV1-like"/>
</dbReference>
<reference evidence="5 6" key="1">
    <citation type="submission" date="2020-09" db="EMBL/GenBank/DDBJ databases">
        <title>De no assembly of potato wild relative species, Solanum commersonii.</title>
        <authorList>
            <person name="Cho K."/>
        </authorList>
    </citation>
    <scope>NUCLEOTIDE SEQUENCE [LARGE SCALE GENOMIC DNA]</scope>
    <source>
        <strain evidence="5">LZ3.2</strain>
        <tissue evidence="5">Leaf</tissue>
    </source>
</reference>
<dbReference type="OrthoDB" id="1327631at2759"/>
<name>A0A9J5YCQ2_SOLCO</name>
<evidence type="ECO:0000256" key="1">
    <source>
        <dbReference type="ARBA" id="ARBA00004651"/>
    </source>
</evidence>
<protein>
    <submittedName>
        <fullName evidence="5">Uncharacterized protein</fullName>
    </submittedName>
</protein>
<keyword evidence="3" id="KW-1003">Cell membrane</keyword>
<evidence type="ECO:0000256" key="4">
    <source>
        <dbReference type="SAM" id="Phobius"/>
    </source>
</evidence>
<evidence type="ECO:0000313" key="5">
    <source>
        <dbReference type="EMBL" id="KAG5597663.1"/>
    </source>
</evidence>
<evidence type="ECO:0000256" key="2">
    <source>
        <dbReference type="ARBA" id="ARBA00022448"/>
    </source>
</evidence>
<keyword evidence="4" id="KW-0472">Membrane</keyword>
<gene>
    <name evidence="5" type="ORF">H5410_038895</name>
</gene>
<dbReference type="EMBL" id="JACXVP010000007">
    <property type="protein sequence ID" value="KAG5597663.1"/>
    <property type="molecule type" value="Genomic_DNA"/>
</dbReference>
<proteinExistence type="predicted"/>
<keyword evidence="4" id="KW-0812">Transmembrane</keyword>
<feature type="transmembrane region" description="Helical" evidence="4">
    <location>
        <begin position="45"/>
        <end position="69"/>
    </location>
</feature>
<keyword evidence="4" id="KW-1133">Transmembrane helix</keyword>
<keyword evidence="2" id="KW-0813">Transport</keyword>
<organism evidence="5 6">
    <name type="scientific">Solanum commersonii</name>
    <name type="common">Commerson's wild potato</name>
    <name type="synonym">Commerson's nightshade</name>
    <dbReference type="NCBI Taxonomy" id="4109"/>
    <lineage>
        <taxon>Eukaryota</taxon>
        <taxon>Viridiplantae</taxon>
        <taxon>Streptophyta</taxon>
        <taxon>Embryophyta</taxon>
        <taxon>Tracheophyta</taxon>
        <taxon>Spermatophyta</taxon>
        <taxon>Magnoliopsida</taxon>
        <taxon>eudicotyledons</taxon>
        <taxon>Gunneridae</taxon>
        <taxon>Pentapetalae</taxon>
        <taxon>asterids</taxon>
        <taxon>lamiids</taxon>
        <taxon>Solanales</taxon>
        <taxon>Solanaceae</taxon>
        <taxon>Solanoideae</taxon>
        <taxon>Solaneae</taxon>
        <taxon>Solanum</taxon>
    </lineage>
</organism>
<dbReference type="AlphaFoldDB" id="A0A9J5YCQ2"/>